<dbReference type="RefSeq" id="WP_130599596.1">
    <property type="nucleotide sequence ID" value="NZ_CP034759.1"/>
</dbReference>
<dbReference type="OrthoDB" id="6269027at2"/>
<reference evidence="1 2" key="1">
    <citation type="submission" date="2018-12" db="EMBL/GenBank/DDBJ databases">
        <title>Complete genome of Litorilituus sediminis.</title>
        <authorList>
            <person name="Liu A."/>
            <person name="Rong J."/>
        </authorList>
    </citation>
    <scope>NUCLEOTIDE SEQUENCE [LARGE SCALE GENOMIC DNA]</scope>
    <source>
        <strain evidence="1 2">JCM 17549</strain>
    </source>
</reference>
<sequence length="166" mass="19078">MSSLIHLYLVDENEYPTTLSGDDESKYQTLLEVTEEQATRWQTIEMNMRGFEPALQLWDAIAGNSKLLLIASFNFYPHKLLPPDADISGSFGFFPADMVKDLYTVMQEEYEFDIDSLEGRQIIAEIEKDDSDEVNPEAYEIVRDKYFVTFRDAVEQGKSVAVLIEQ</sequence>
<accession>A0A4P6P6D1</accession>
<protein>
    <recommendedName>
        <fullName evidence="3">DUF1877 family protein</fullName>
    </recommendedName>
</protein>
<name>A0A4P6P6D1_9GAMM</name>
<gene>
    <name evidence="1" type="ORF">EMK97_03830</name>
</gene>
<dbReference type="Proteomes" id="UP000290244">
    <property type="component" value="Chromosome"/>
</dbReference>
<organism evidence="1 2">
    <name type="scientific">Litorilituus sediminis</name>
    <dbReference type="NCBI Taxonomy" id="718192"/>
    <lineage>
        <taxon>Bacteria</taxon>
        <taxon>Pseudomonadati</taxon>
        <taxon>Pseudomonadota</taxon>
        <taxon>Gammaproteobacteria</taxon>
        <taxon>Alteromonadales</taxon>
        <taxon>Colwelliaceae</taxon>
        <taxon>Litorilituus</taxon>
    </lineage>
</organism>
<keyword evidence="2" id="KW-1185">Reference proteome</keyword>
<evidence type="ECO:0008006" key="3">
    <source>
        <dbReference type="Google" id="ProtNLM"/>
    </source>
</evidence>
<dbReference type="AlphaFoldDB" id="A0A4P6P6D1"/>
<evidence type="ECO:0000313" key="1">
    <source>
        <dbReference type="EMBL" id="QBG34925.1"/>
    </source>
</evidence>
<proteinExistence type="predicted"/>
<evidence type="ECO:0000313" key="2">
    <source>
        <dbReference type="Proteomes" id="UP000290244"/>
    </source>
</evidence>
<dbReference type="KEGG" id="lsd:EMK97_03830"/>
<dbReference type="EMBL" id="CP034759">
    <property type="protein sequence ID" value="QBG34925.1"/>
    <property type="molecule type" value="Genomic_DNA"/>
</dbReference>